<reference evidence="2 3" key="1">
    <citation type="submission" date="2018-08" db="EMBL/GenBank/DDBJ databases">
        <title>Genomic Encyclopedia of Type Strains, Phase III (KMG-III): the genomes of soil and plant-associated and newly described type strains.</title>
        <authorList>
            <person name="Whitman W."/>
        </authorList>
    </citation>
    <scope>NUCLEOTIDE SEQUENCE [LARGE SCALE GENOMIC DNA]</scope>
    <source>
        <strain evidence="2 3">CGMCC 1.10966</strain>
    </source>
</reference>
<evidence type="ECO:0000313" key="2">
    <source>
        <dbReference type="EMBL" id="REE56304.1"/>
    </source>
</evidence>
<dbReference type="AlphaFoldDB" id="A0A3D9Q631"/>
<keyword evidence="1" id="KW-1133">Transmembrane helix</keyword>
<dbReference type="EMBL" id="QTTN01000065">
    <property type="protein sequence ID" value="REE56304.1"/>
    <property type="molecule type" value="Genomic_DNA"/>
</dbReference>
<gene>
    <name evidence="2" type="ORF">A8990_16517</name>
</gene>
<feature type="transmembrane region" description="Helical" evidence="1">
    <location>
        <begin position="107"/>
        <end position="127"/>
    </location>
</feature>
<evidence type="ECO:0000256" key="1">
    <source>
        <dbReference type="SAM" id="Phobius"/>
    </source>
</evidence>
<keyword evidence="1" id="KW-0472">Membrane</keyword>
<evidence type="ECO:0000313" key="3">
    <source>
        <dbReference type="Proteomes" id="UP000256304"/>
    </source>
</evidence>
<organism evidence="2 3">
    <name type="scientific">Paenibacillus taihuensis</name>
    <dbReference type="NCBI Taxonomy" id="1156355"/>
    <lineage>
        <taxon>Bacteria</taxon>
        <taxon>Bacillati</taxon>
        <taxon>Bacillota</taxon>
        <taxon>Bacilli</taxon>
        <taxon>Bacillales</taxon>
        <taxon>Paenibacillaceae</taxon>
        <taxon>Paenibacillus</taxon>
    </lineage>
</organism>
<proteinExistence type="predicted"/>
<name>A0A3D9Q631_9BACL</name>
<sequence length="166" mass="17648">MRRVRPWVKKALLVTIIIVAVGAGLSVISGEHGRDFSQVVSVKQEAHSRPAGDMRISIKDGGTLAVPAPGDIPALPALRDGDGPVKVQIGGQGGMRRIELPHREHGVSPGVVIAGIILIAGLLLLFFRRGKRSRSVEGANALAGIPSASDFLDQWELQQNQSKESK</sequence>
<dbReference type="OrthoDB" id="2610385at2"/>
<accession>A0A3D9Q631</accession>
<keyword evidence="3" id="KW-1185">Reference proteome</keyword>
<comment type="caution">
    <text evidence="2">The sequence shown here is derived from an EMBL/GenBank/DDBJ whole genome shotgun (WGS) entry which is preliminary data.</text>
</comment>
<dbReference type="Proteomes" id="UP000256304">
    <property type="component" value="Unassembled WGS sequence"/>
</dbReference>
<dbReference type="RefSeq" id="WP_116192684.1">
    <property type="nucleotide sequence ID" value="NZ_QTTN01000065.1"/>
</dbReference>
<keyword evidence="1" id="KW-0812">Transmembrane</keyword>
<protein>
    <submittedName>
        <fullName evidence="2">Uncharacterized protein</fullName>
    </submittedName>
</protein>
<feature type="transmembrane region" description="Helical" evidence="1">
    <location>
        <begin position="12"/>
        <end position="30"/>
    </location>
</feature>